<proteinExistence type="predicted"/>
<reference evidence="2 3" key="1">
    <citation type="journal article" date="2006" name="Nature">
        <title>Global trends of whole-genome duplications revealed by the ciliate Paramecium tetraurelia.</title>
        <authorList>
            <consortium name="Genoscope"/>
            <person name="Aury J.-M."/>
            <person name="Jaillon O."/>
            <person name="Duret L."/>
            <person name="Noel B."/>
            <person name="Jubin C."/>
            <person name="Porcel B.M."/>
            <person name="Segurens B."/>
            <person name="Daubin V."/>
            <person name="Anthouard V."/>
            <person name="Aiach N."/>
            <person name="Arnaiz O."/>
            <person name="Billaut A."/>
            <person name="Beisson J."/>
            <person name="Blanc I."/>
            <person name="Bouhouche K."/>
            <person name="Camara F."/>
            <person name="Duharcourt S."/>
            <person name="Guigo R."/>
            <person name="Gogendeau D."/>
            <person name="Katinka M."/>
            <person name="Keller A.-M."/>
            <person name="Kissmehl R."/>
            <person name="Klotz C."/>
            <person name="Koll F."/>
            <person name="Le Moue A."/>
            <person name="Lepere C."/>
            <person name="Malinsky S."/>
            <person name="Nowacki M."/>
            <person name="Nowak J.K."/>
            <person name="Plattner H."/>
            <person name="Poulain J."/>
            <person name="Ruiz F."/>
            <person name="Serrano V."/>
            <person name="Zagulski M."/>
            <person name="Dessen P."/>
            <person name="Betermier M."/>
            <person name="Weissenbach J."/>
            <person name="Scarpelli C."/>
            <person name="Schachter V."/>
            <person name="Sperling L."/>
            <person name="Meyer E."/>
            <person name="Cohen J."/>
            <person name="Wincker P."/>
        </authorList>
    </citation>
    <scope>NUCLEOTIDE SEQUENCE [LARGE SCALE GENOMIC DNA]</scope>
    <source>
        <strain evidence="2 3">Stock d4-2</strain>
    </source>
</reference>
<evidence type="ECO:0008006" key="4">
    <source>
        <dbReference type="Google" id="ProtNLM"/>
    </source>
</evidence>
<dbReference type="AlphaFoldDB" id="A0CG82"/>
<dbReference type="RefSeq" id="XP_001437196.1">
    <property type="nucleotide sequence ID" value="XM_001437159.1"/>
</dbReference>
<dbReference type="HOGENOM" id="CLU_830182_0_0_1"/>
<name>A0CG82_PARTE</name>
<dbReference type="OrthoDB" id="300930at2759"/>
<organism evidence="2 3">
    <name type="scientific">Paramecium tetraurelia</name>
    <dbReference type="NCBI Taxonomy" id="5888"/>
    <lineage>
        <taxon>Eukaryota</taxon>
        <taxon>Sar</taxon>
        <taxon>Alveolata</taxon>
        <taxon>Ciliophora</taxon>
        <taxon>Intramacronucleata</taxon>
        <taxon>Oligohymenophorea</taxon>
        <taxon>Peniculida</taxon>
        <taxon>Parameciidae</taxon>
        <taxon>Paramecium</taxon>
    </lineage>
</organism>
<sequence>MKFIKENKDNKVQFFEQKKIIYKGSVRLEKFTNIKPNNISPTQREYKSELSPIIRQKRAQTILKQLLNEQNQQQYRLIKFRVLEAKSSRNFKLKRISVDYNYSIQLPNIEEYFHSQDKLQLLKTIKNEKNRVENHIEKLEKIKKELDLSDYVFTQHKPNTYHSNTPSKSARKQHTLKLNTSGSTVFGKTENVKRQLSIIDCEDRKQIDKNKEIELYRKYEKVRDSKVLPQLVNQINESYEEKNKLSDKFNRQLYYCIHNRDYSIQDKIKEYKKDSLSYSQFYSIQKRLKQHMEGRFKATENQVVKFEDELKNLAKTNRLTESRKQQLSRIKIELENGNYLENY</sequence>
<feature type="coiled-coil region" evidence="1">
    <location>
        <begin position="118"/>
        <end position="149"/>
    </location>
</feature>
<evidence type="ECO:0000256" key="1">
    <source>
        <dbReference type="SAM" id="Coils"/>
    </source>
</evidence>
<dbReference type="Proteomes" id="UP000000600">
    <property type="component" value="Unassembled WGS sequence"/>
</dbReference>
<keyword evidence="3" id="KW-1185">Reference proteome</keyword>
<keyword evidence="1" id="KW-0175">Coiled coil</keyword>
<gene>
    <name evidence="2" type="ORF">GSPATT00038244001</name>
</gene>
<dbReference type="InParanoid" id="A0CG82"/>
<dbReference type="GeneID" id="5022981"/>
<dbReference type="EMBL" id="CT868073">
    <property type="protein sequence ID" value="CAK69799.1"/>
    <property type="molecule type" value="Genomic_DNA"/>
</dbReference>
<accession>A0CG82</accession>
<dbReference type="OMA" id="PTQREYK"/>
<feature type="coiled-coil region" evidence="1">
    <location>
        <begin position="289"/>
        <end position="323"/>
    </location>
</feature>
<evidence type="ECO:0000313" key="2">
    <source>
        <dbReference type="EMBL" id="CAK69799.1"/>
    </source>
</evidence>
<dbReference type="KEGG" id="ptm:GSPATT00038244001"/>
<protein>
    <recommendedName>
        <fullName evidence="4">Enkurin domain-containing protein</fullName>
    </recommendedName>
</protein>
<evidence type="ECO:0000313" key="3">
    <source>
        <dbReference type="Proteomes" id="UP000000600"/>
    </source>
</evidence>